<evidence type="ECO:0000256" key="4">
    <source>
        <dbReference type="ARBA" id="ARBA00022496"/>
    </source>
</evidence>
<evidence type="ECO:0000313" key="9">
    <source>
        <dbReference type="Proteomes" id="UP000199074"/>
    </source>
</evidence>
<dbReference type="Proteomes" id="UP000199074">
    <property type="component" value="Unassembled WGS sequence"/>
</dbReference>
<sequence length="327" mass="35212">MRFASLLLLTSVLLLPHEASAQQFPVTLTHVWGKTTVEAEPQRIVTWGWGNEDAVIALGTMPVGIPFKSYGGGEDGIQPWIEDSLATASEPPVILSDTGDIPFERIAALRPDLILAVYSGITEDQYALLSAIAPTVAYSGQPWSTPWQDVTITIGRAMGKQAEAQALVDETTAWLQSEFDKHPALGDVTFASANDYDGAMAVYAPLDARMEFLTDLGMKLDPSVDALSSQDGAFYYSLSYELFDELEGDIFVTYFEDQPSLDAWLGNSYAANHPSIANGGLAALVGTELVASVSPPSVLSLRWGFPHYLDVLAGAADAVTRTESETQ</sequence>
<dbReference type="Gene3D" id="3.40.50.1980">
    <property type="entry name" value="Nitrogenase molybdenum iron protein domain"/>
    <property type="match status" value="2"/>
</dbReference>
<accession>A0A1I7NJG7</accession>
<dbReference type="STRING" id="429728.SAMN05216456_1996"/>
<proteinExistence type="inferred from homology"/>
<comment type="similarity">
    <text evidence="2">Belongs to the bacterial solute-binding protein 8 family.</text>
</comment>
<keyword evidence="4" id="KW-0406">Ion transport</keyword>
<dbReference type="InterPro" id="IPR002491">
    <property type="entry name" value="ABC_transptr_periplasmic_BD"/>
</dbReference>
<keyword evidence="4" id="KW-0408">Iron</keyword>
<evidence type="ECO:0000256" key="2">
    <source>
        <dbReference type="ARBA" id="ARBA00008814"/>
    </source>
</evidence>
<dbReference type="OrthoDB" id="1846031at2"/>
<name>A0A1I7NJG7_9HYPH</name>
<reference evidence="8 9" key="1">
    <citation type="submission" date="2016-10" db="EMBL/GenBank/DDBJ databases">
        <authorList>
            <person name="de Groot N.N."/>
        </authorList>
    </citation>
    <scope>NUCLEOTIDE SEQUENCE [LARGE SCALE GENOMIC DNA]</scope>
    <source>
        <strain evidence="8 9">IPL20</strain>
    </source>
</reference>
<dbReference type="EMBL" id="FPCK01000002">
    <property type="protein sequence ID" value="SFV34804.1"/>
    <property type="molecule type" value="Genomic_DNA"/>
</dbReference>
<dbReference type="SUPFAM" id="SSF53807">
    <property type="entry name" value="Helical backbone' metal receptor"/>
    <property type="match status" value="1"/>
</dbReference>
<dbReference type="PANTHER" id="PTHR30532:SF24">
    <property type="entry name" value="FERRIC ENTEROBACTIN-BINDING PERIPLASMIC PROTEIN FEPB"/>
    <property type="match status" value="1"/>
</dbReference>
<dbReference type="GO" id="GO:1901678">
    <property type="term" value="P:iron coordination entity transport"/>
    <property type="evidence" value="ECO:0007669"/>
    <property type="project" value="UniProtKB-ARBA"/>
</dbReference>
<evidence type="ECO:0000256" key="1">
    <source>
        <dbReference type="ARBA" id="ARBA00004196"/>
    </source>
</evidence>
<evidence type="ECO:0000256" key="5">
    <source>
        <dbReference type="ARBA" id="ARBA00022729"/>
    </source>
</evidence>
<dbReference type="AlphaFoldDB" id="A0A1I7NJG7"/>
<feature type="domain" description="Fe/B12 periplasmic-binding" evidence="7">
    <location>
        <begin position="43"/>
        <end position="316"/>
    </location>
</feature>
<dbReference type="PROSITE" id="PS50983">
    <property type="entry name" value="FE_B12_PBP"/>
    <property type="match status" value="1"/>
</dbReference>
<dbReference type="RefSeq" id="WP_092424113.1">
    <property type="nucleotide sequence ID" value="NZ_FPCK01000002.1"/>
</dbReference>
<dbReference type="GO" id="GO:0030288">
    <property type="term" value="C:outer membrane-bounded periplasmic space"/>
    <property type="evidence" value="ECO:0007669"/>
    <property type="project" value="TreeGrafter"/>
</dbReference>
<protein>
    <submittedName>
        <fullName evidence="8">Iron complex transport system substrate-binding protein</fullName>
    </submittedName>
</protein>
<dbReference type="PANTHER" id="PTHR30532">
    <property type="entry name" value="IRON III DICITRATE-BINDING PERIPLASMIC PROTEIN"/>
    <property type="match status" value="1"/>
</dbReference>
<dbReference type="Pfam" id="PF01497">
    <property type="entry name" value="Peripla_BP_2"/>
    <property type="match status" value="1"/>
</dbReference>
<feature type="chain" id="PRO_5011527961" evidence="6">
    <location>
        <begin position="22"/>
        <end position="327"/>
    </location>
</feature>
<evidence type="ECO:0000256" key="3">
    <source>
        <dbReference type="ARBA" id="ARBA00022448"/>
    </source>
</evidence>
<keyword evidence="5 6" id="KW-0732">Signal</keyword>
<organism evidence="8 9">
    <name type="scientific">Devosia crocina</name>
    <dbReference type="NCBI Taxonomy" id="429728"/>
    <lineage>
        <taxon>Bacteria</taxon>
        <taxon>Pseudomonadati</taxon>
        <taxon>Pseudomonadota</taxon>
        <taxon>Alphaproteobacteria</taxon>
        <taxon>Hyphomicrobiales</taxon>
        <taxon>Devosiaceae</taxon>
        <taxon>Devosia</taxon>
    </lineage>
</organism>
<dbReference type="InterPro" id="IPR051313">
    <property type="entry name" value="Bact_iron-sidero_bind"/>
</dbReference>
<gene>
    <name evidence="8" type="ORF">SAMN05216456_1996</name>
</gene>
<evidence type="ECO:0000313" key="8">
    <source>
        <dbReference type="EMBL" id="SFV34804.1"/>
    </source>
</evidence>
<dbReference type="CDD" id="cd01146">
    <property type="entry name" value="FhuD"/>
    <property type="match status" value="1"/>
</dbReference>
<keyword evidence="3" id="KW-0813">Transport</keyword>
<evidence type="ECO:0000256" key="6">
    <source>
        <dbReference type="SAM" id="SignalP"/>
    </source>
</evidence>
<evidence type="ECO:0000259" key="7">
    <source>
        <dbReference type="PROSITE" id="PS50983"/>
    </source>
</evidence>
<keyword evidence="4" id="KW-0410">Iron transport</keyword>
<keyword evidence="9" id="KW-1185">Reference proteome</keyword>
<feature type="signal peptide" evidence="6">
    <location>
        <begin position="1"/>
        <end position="21"/>
    </location>
</feature>
<comment type="subcellular location">
    <subcellularLocation>
        <location evidence="1">Cell envelope</location>
    </subcellularLocation>
</comment>